<evidence type="ECO:0000256" key="11">
    <source>
        <dbReference type="ARBA" id="ARBA00023239"/>
    </source>
</evidence>
<dbReference type="PROSITE" id="PS51959">
    <property type="entry name" value="ENDOU"/>
    <property type="match status" value="1"/>
</dbReference>
<dbReference type="SMART" id="SM00201">
    <property type="entry name" value="SO"/>
    <property type="match status" value="5"/>
</dbReference>
<keyword evidence="6 12" id="KW-0255">Endonuclease</keyword>
<dbReference type="PANTHER" id="PTHR12439:SF42">
    <property type="entry name" value="ENDORIBONUCLEASE-RELATED"/>
    <property type="match status" value="1"/>
</dbReference>
<proteinExistence type="inferred from homology"/>
<evidence type="ECO:0000256" key="12">
    <source>
        <dbReference type="RuleBase" id="RU367085"/>
    </source>
</evidence>
<evidence type="ECO:0000256" key="9">
    <source>
        <dbReference type="ARBA" id="ARBA00023157"/>
    </source>
</evidence>
<evidence type="ECO:0000256" key="4">
    <source>
        <dbReference type="ARBA" id="ARBA00022722"/>
    </source>
</evidence>
<evidence type="ECO:0000256" key="5">
    <source>
        <dbReference type="ARBA" id="ARBA00022723"/>
    </source>
</evidence>
<evidence type="ECO:0000256" key="2">
    <source>
        <dbReference type="ARBA" id="ARBA00010168"/>
    </source>
</evidence>
<keyword evidence="9" id="KW-1015">Disulfide bond</keyword>
<dbReference type="InterPro" id="IPR036024">
    <property type="entry name" value="Somatomedin_B-like_dom_sf"/>
</dbReference>
<comment type="subunit">
    <text evidence="3 12">Monomer.</text>
</comment>
<feature type="domain" description="SMB" evidence="13">
    <location>
        <begin position="63"/>
        <end position="108"/>
    </location>
</feature>
<keyword evidence="11" id="KW-0456">Lyase</keyword>
<feature type="domain" description="SMB" evidence="13">
    <location>
        <begin position="117"/>
        <end position="161"/>
    </location>
</feature>
<dbReference type="EMBL" id="JAIZAY010000011">
    <property type="protein sequence ID" value="KAJ8032970.1"/>
    <property type="molecule type" value="Genomic_DNA"/>
</dbReference>
<evidence type="ECO:0000256" key="6">
    <source>
        <dbReference type="ARBA" id="ARBA00022759"/>
    </source>
</evidence>
<keyword evidence="8 12" id="KW-0694">RNA-binding</keyword>
<feature type="domain" description="SMB" evidence="13">
    <location>
        <begin position="225"/>
        <end position="267"/>
    </location>
</feature>
<dbReference type="GO" id="GO:0004521">
    <property type="term" value="F:RNA endonuclease activity"/>
    <property type="evidence" value="ECO:0007669"/>
    <property type="project" value="UniProtKB-UniRule"/>
</dbReference>
<dbReference type="CDD" id="cd21159">
    <property type="entry name" value="XendoU"/>
    <property type="match status" value="1"/>
</dbReference>
<protein>
    <recommendedName>
        <fullName evidence="12">Uridylate-specific endoribonuclease</fullName>
        <ecNumber evidence="12">4.6.1.-</ecNumber>
    </recommendedName>
</protein>
<evidence type="ECO:0000313" key="15">
    <source>
        <dbReference type="EMBL" id="KAJ8032970.1"/>
    </source>
</evidence>
<keyword evidence="5 12" id="KW-0479">Metal-binding</keyword>
<organism evidence="15 16">
    <name type="scientific">Holothuria leucospilota</name>
    <name type="common">Black long sea cucumber</name>
    <name type="synonym">Mertensiothuria leucospilota</name>
    <dbReference type="NCBI Taxonomy" id="206669"/>
    <lineage>
        <taxon>Eukaryota</taxon>
        <taxon>Metazoa</taxon>
        <taxon>Echinodermata</taxon>
        <taxon>Eleutherozoa</taxon>
        <taxon>Echinozoa</taxon>
        <taxon>Holothuroidea</taxon>
        <taxon>Aspidochirotacea</taxon>
        <taxon>Aspidochirotida</taxon>
        <taxon>Holothuriidae</taxon>
        <taxon>Holothuria</taxon>
    </lineage>
</organism>
<feature type="signal peptide" evidence="12">
    <location>
        <begin position="1"/>
        <end position="16"/>
    </location>
</feature>
<comment type="similarity">
    <text evidence="2 12">Belongs to the ENDOU family.</text>
</comment>
<feature type="domain" description="SMB" evidence="13">
    <location>
        <begin position="179"/>
        <end position="222"/>
    </location>
</feature>
<sequence length="527" mass="59613">MKIFVIFTCLLVVVQSQSDEILSCKHRCLHVYDTNLPCQCNDVCADYGNCCDDFFTERCNEASFSSCENRCKVNYDYKQDCQCNDQCPDYGNCCADFEDVGCPYIQSGVTTPAPPMSPDSCAGRCGDKYNISAVCQCDRYCIGFNDCCQDAKEMCPRLYPTNPPLMTTTAKATTTTKSAYDSCLNRCGDGLDNRFNCQCNTACKNYGDCCPDYDNLCLGSTTTSPLDSCRDRCGDGLDNNYNCQCNSACVNFGDCCADYEELCQPINFDEFVTQLWAADVNRIPQQYYSTDYQAYKEDYGNYDDLAPNKLFTSFNESYIYNQGTFNTFIELCDNYEPFETIPENDTAADQQEVEEFLDDIFSTQVMTITTQQLITSGIVGSELELRNQVREMWFTHYNRKADFDSSGFEHVFCGEFKTSTSVNGFHNWVIFYQREKTGNLNYHGWTGQAEPGQLGVQFEWDGAMKSRSSIMLGVSPEFEFAVFTSCWLVNPNTITTITVTDESETYILDVQTYVQDGKYVGSCYFAV</sequence>
<keyword evidence="10 12" id="KW-0464">Manganese</keyword>
<dbReference type="InterPro" id="IPR037227">
    <property type="entry name" value="EndoU-like"/>
</dbReference>
<keyword evidence="12" id="KW-0732">Signal</keyword>
<comment type="caution">
    <text evidence="15">The sequence shown here is derived from an EMBL/GenBank/DDBJ whole genome shotgun (WGS) entry which is preliminary data.</text>
</comment>
<dbReference type="PANTHER" id="PTHR12439">
    <property type="entry name" value="PLACENTAL PROTEIN 11-RELATED"/>
    <property type="match status" value="1"/>
</dbReference>
<evidence type="ECO:0000256" key="1">
    <source>
        <dbReference type="ARBA" id="ARBA00001936"/>
    </source>
</evidence>
<dbReference type="OrthoDB" id="430326at2759"/>
<dbReference type="InterPro" id="IPR001212">
    <property type="entry name" value="Somatomedin_B_dom"/>
</dbReference>
<evidence type="ECO:0000313" key="16">
    <source>
        <dbReference type="Proteomes" id="UP001152320"/>
    </source>
</evidence>
<evidence type="ECO:0000259" key="13">
    <source>
        <dbReference type="PROSITE" id="PS50958"/>
    </source>
</evidence>
<keyword evidence="7 12" id="KW-0378">Hydrolase</keyword>
<dbReference type="AlphaFoldDB" id="A0A9Q1H597"/>
<dbReference type="SUPFAM" id="SSF90188">
    <property type="entry name" value="Somatomedin B domain"/>
    <property type="match status" value="5"/>
</dbReference>
<keyword evidence="4 12" id="KW-0540">Nuclease</keyword>
<dbReference type="InterPro" id="IPR039787">
    <property type="entry name" value="ENDOU"/>
</dbReference>
<dbReference type="Pfam" id="PF01033">
    <property type="entry name" value="Somatomedin_B"/>
    <property type="match status" value="5"/>
</dbReference>
<dbReference type="EC" id="4.6.1.-" evidence="12"/>
<feature type="domain" description="EndoU" evidence="14">
    <location>
        <begin position="264"/>
        <end position="527"/>
    </location>
</feature>
<evidence type="ECO:0000256" key="10">
    <source>
        <dbReference type="ARBA" id="ARBA00023211"/>
    </source>
</evidence>
<comment type="catalytic activity">
    <reaction evidence="12">
        <text>ribonucleotidyl-uridine-RNA = a 5'-end dephospho-uridine-RNA + a 3'-end 2',3'-cyclophospho-ribonucleotide-RNA</text>
        <dbReference type="Rhea" id="RHEA:67792"/>
        <dbReference type="Rhea" id="RHEA-COMP:10464"/>
        <dbReference type="Rhea" id="RHEA-COMP:17354"/>
        <dbReference type="Rhea" id="RHEA-COMP:17356"/>
        <dbReference type="ChEBI" id="CHEBI:83064"/>
        <dbReference type="ChEBI" id="CHEBI:173117"/>
        <dbReference type="ChEBI" id="CHEBI:173224"/>
    </reaction>
</comment>
<dbReference type="GO" id="GO:0046872">
    <property type="term" value="F:metal ion binding"/>
    <property type="evidence" value="ECO:0007669"/>
    <property type="project" value="UniProtKB-UniRule"/>
</dbReference>
<dbReference type="Pfam" id="PF09412">
    <property type="entry name" value="XendoU"/>
    <property type="match status" value="1"/>
</dbReference>
<name>A0A9Q1H597_HOLLE</name>
<evidence type="ECO:0000256" key="8">
    <source>
        <dbReference type="ARBA" id="ARBA00022884"/>
    </source>
</evidence>
<dbReference type="GO" id="GO:0016829">
    <property type="term" value="F:lyase activity"/>
    <property type="evidence" value="ECO:0007669"/>
    <property type="project" value="UniProtKB-KW"/>
</dbReference>
<feature type="domain" description="SMB" evidence="13">
    <location>
        <begin position="20"/>
        <end position="62"/>
    </location>
</feature>
<gene>
    <name evidence="15" type="ORF">HOLleu_23070</name>
</gene>
<evidence type="ECO:0000259" key="14">
    <source>
        <dbReference type="PROSITE" id="PS51959"/>
    </source>
</evidence>
<dbReference type="GO" id="GO:0003723">
    <property type="term" value="F:RNA binding"/>
    <property type="evidence" value="ECO:0007669"/>
    <property type="project" value="UniProtKB-UniRule"/>
</dbReference>
<keyword evidence="16" id="KW-1185">Reference proteome</keyword>
<dbReference type="SUPFAM" id="SSF142877">
    <property type="entry name" value="EndoU-like"/>
    <property type="match status" value="1"/>
</dbReference>
<feature type="chain" id="PRO_5040540145" description="Uridylate-specific endoribonuclease" evidence="12">
    <location>
        <begin position="17"/>
        <end position="527"/>
    </location>
</feature>
<dbReference type="PROSITE" id="PS00524">
    <property type="entry name" value="SMB_1"/>
    <property type="match status" value="2"/>
</dbReference>
<dbReference type="Gene3D" id="4.10.410.20">
    <property type="match status" value="5"/>
</dbReference>
<dbReference type="InterPro" id="IPR018998">
    <property type="entry name" value="EndoU_C"/>
</dbReference>
<dbReference type="GO" id="GO:0016787">
    <property type="term" value="F:hydrolase activity"/>
    <property type="evidence" value="ECO:0007669"/>
    <property type="project" value="UniProtKB-KW"/>
</dbReference>
<evidence type="ECO:0000256" key="3">
    <source>
        <dbReference type="ARBA" id="ARBA00011245"/>
    </source>
</evidence>
<evidence type="ECO:0000256" key="7">
    <source>
        <dbReference type="ARBA" id="ARBA00022801"/>
    </source>
</evidence>
<accession>A0A9Q1H597</accession>
<dbReference type="Proteomes" id="UP001152320">
    <property type="component" value="Chromosome 11"/>
</dbReference>
<comment type="cofactor">
    <cofactor evidence="1 12">
        <name>Mn(2+)</name>
        <dbReference type="ChEBI" id="CHEBI:29035"/>
    </cofactor>
</comment>
<dbReference type="PROSITE" id="PS50958">
    <property type="entry name" value="SMB_2"/>
    <property type="match status" value="5"/>
</dbReference>
<reference evidence="15" key="1">
    <citation type="submission" date="2021-10" db="EMBL/GenBank/DDBJ databases">
        <title>Tropical sea cucumber genome reveals ecological adaptation and Cuvierian tubules defense mechanism.</title>
        <authorList>
            <person name="Chen T."/>
        </authorList>
    </citation>
    <scope>NUCLEOTIDE SEQUENCE</scope>
    <source>
        <strain evidence="15">Nanhai2018</strain>
        <tissue evidence="15">Muscle</tissue>
    </source>
</reference>